<accession>A0AAW8JC17</accession>
<comment type="caution">
    <text evidence="1">The sequence shown here is derived from an EMBL/GenBank/DDBJ whole genome shotgun (WGS) entry which is preliminary data.</text>
</comment>
<organism evidence="1 2">
    <name type="scientific">Acinetobacter rudis</name>
    <dbReference type="NCBI Taxonomy" id="632955"/>
    <lineage>
        <taxon>Bacteria</taxon>
        <taxon>Pseudomonadati</taxon>
        <taxon>Pseudomonadota</taxon>
        <taxon>Gammaproteobacteria</taxon>
        <taxon>Moraxellales</taxon>
        <taxon>Moraxellaceae</taxon>
        <taxon>Acinetobacter</taxon>
    </lineage>
</organism>
<dbReference type="AlphaFoldDB" id="A0AAW8JC17"/>
<gene>
    <name evidence="1" type="ORF">RFH47_10900</name>
</gene>
<name>A0AAW8JC17_9GAMM</name>
<dbReference type="Proteomes" id="UP001243844">
    <property type="component" value="Unassembled WGS sequence"/>
</dbReference>
<dbReference type="EMBL" id="JAVIDL010000020">
    <property type="protein sequence ID" value="MDQ8936231.1"/>
    <property type="molecule type" value="Genomic_DNA"/>
</dbReference>
<sequence length="166" mass="19398">MPNDCIKKLNHLLEGLCITANALDPDFHARFDCYVELLHFDKNLAIEDNFKHFFRVDSSWKKMEKMKDPLHIADWEFQMSNMGTPDKTMSYFFHRNLFFTLNARQLSVISGDLKSHFEGMIEKLISAQQGYICPPSTYIPAYVQHWQHLYLQGTDATILITFEANT</sequence>
<dbReference type="RefSeq" id="WP_308976214.1">
    <property type="nucleotide sequence ID" value="NZ_JAVIDL010000020.1"/>
</dbReference>
<proteinExistence type="predicted"/>
<reference evidence="1" key="1">
    <citation type="submission" date="2023-08" db="EMBL/GenBank/DDBJ databases">
        <title>Emergence of clinically-relevant ST2 carbapenem-resistant Acinetobacter baumannii strains in hospital sewages in Zhejiang, East of China.</title>
        <authorList>
            <person name="Kaichao C."/>
            <person name="Zhang R."/>
        </authorList>
    </citation>
    <scope>NUCLEOTIDE SEQUENCE</scope>
    <source>
        <strain evidence="1">M-RB-37</strain>
    </source>
</reference>
<protein>
    <submittedName>
        <fullName evidence="1">Uncharacterized protein</fullName>
    </submittedName>
</protein>
<evidence type="ECO:0000313" key="1">
    <source>
        <dbReference type="EMBL" id="MDQ8936231.1"/>
    </source>
</evidence>
<evidence type="ECO:0000313" key="2">
    <source>
        <dbReference type="Proteomes" id="UP001243844"/>
    </source>
</evidence>